<dbReference type="InterPro" id="IPR049067">
    <property type="entry name" value="MreB-like_C"/>
</dbReference>
<name>A0ABR7JTR2_9FIRM</name>
<evidence type="ECO:0000259" key="1">
    <source>
        <dbReference type="Pfam" id="PF17989"/>
    </source>
</evidence>
<keyword evidence="4" id="KW-1185">Reference proteome</keyword>
<dbReference type="SUPFAM" id="SSF53067">
    <property type="entry name" value="Actin-like ATPase domain"/>
    <property type="match status" value="2"/>
</dbReference>
<feature type="domain" description="Actin homologue MreB-like C-terminal" evidence="2">
    <location>
        <begin position="166"/>
        <end position="287"/>
    </location>
</feature>
<protein>
    <submittedName>
        <fullName evidence="3">ParM/StbA family protein</fullName>
    </submittedName>
</protein>
<evidence type="ECO:0000259" key="2">
    <source>
        <dbReference type="Pfam" id="PF21522"/>
    </source>
</evidence>
<proteinExistence type="predicted"/>
<dbReference type="Pfam" id="PF21522">
    <property type="entry name" value="MreB-like_C"/>
    <property type="match status" value="1"/>
</dbReference>
<dbReference type="InterPro" id="IPR040607">
    <property type="entry name" value="ALP_N"/>
</dbReference>
<comment type="caution">
    <text evidence="3">The sequence shown here is derived from an EMBL/GenBank/DDBJ whole genome shotgun (WGS) entry which is preliminary data.</text>
</comment>
<gene>
    <name evidence="3" type="ORF">H8923_16235</name>
</gene>
<evidence type="ECO:0000313" key="3">
    <source>
        <dbReference type="EMBL" id="MBC5998299.1"/>
    </source>
</evidence>
<dbReference type="Proteomes" id="UP000609849">
    <property type="component" value="Unassembled WGS sequence"/>
</dbReference>
<evidence type="ECO:0000313" key="4">
    <source>
        <dbReference type="Proteomes" id="UP000609849"/>
    </source>
</evidence>
<dbReference type="RefSeq" id="WP_153972938.1">
    <property type="nucleotide sequence ID" value="NZ_JACRWE010000014.1"/>
</dbReference>
<dbReference type="InterPro" id="IPR043129">
    <property type="entry name" value="ATPase_NBD"/>
</dbReference>
<sequence>MKIVSAGIDLGNSMLKATKYEKGEKVRVKIPNRIEYKEILNPKARKFEFDGSVIYIGVGELNNNVLKHTRKHLLEETLLMIHELYPMDQVLKVDLKLGLPPKQYFNKSYLKEFEQHFKTGVEFNYAVNGISKKVTFNSVDVKVEGYSAFVSNIDSIGDIKQDILSIDVGGGTTDACNYKFDYDDEIYYPYETETIPKGVIDFTELITLYFNEKENADIEKDLIDSLLKNNKEYIEYKNKKYKLSDYLIAIEPLANDILNKITNKFGSLDRYVIVGTGGGYKTFNKVIKDQISKEIQLDEDSQFFGNSDGYLEQ</sequence>
<feature type="domain" description="Actin-like protein N-terminal" evidence="1">
    <location>
        <begin position="7"/>
        <end position="146"/>
    </location>
</feature>
<organism evidence="3 4">
    <name type="scientific">Romboutsia faecis</name>
    <dbReference type="NCBI Taxonomy" id="2764597"/>
    <lineage>
        <taxon>Bacteria</taxon>
        <taxon>Bacillati</taxon>
        <taxon>Bacillota</taxon>
        <taxon>Clostridia</taxon>
        <taxon>Peptostreptococcales</taxon>
        <taxon>Peptostreptococcaceae</taxon>
        <taxon>Romboutsia</taxon>
    </lineage>
</organism>
<dbReference type="Pfam" id="PF17989">
    <property type="entry name" value="ALP_N"/>
    <property type="match status" value="1"/>
</dbReference>
<dbReference type="Gene3D" id="3.30.420.40">
    <property type="match status" value="2"/>
</dbReference>
<accession>A0ABR7JTR2</accession>
<dbReference type="EMBL" id="JACRWE010000014">
    <property type="protein sequence ID" value="MBC5998299.1"/>
    <property type="molecule type" value="Genomic_DNA"/>
</dbReference>
<reference evidence="3 4" key="1">
    <citation type="submission" date="2020-08" db="EMBL/GenBank/DDBJ databases">
        <authorList>
            <person name="Liu C."/>
            <person name="Sun Q."/>
        </authorList>
    </citation>
    <scope>NUCLEOTIDE SEQUENCE [LARGE SCALE GENOMIC DNA]</scope>
    <source>
        <strain evidence="3 4">NSJ-18</strain>
    </source>
</reference>